<protein>
    <submittedName>
        <fullName evidence="2">Uncharacterized protein</fullName>
    </submittedName>
</protein>
<evidence type="ECO:0000313" key="2">
    <source>
        <dbReference type="WBParaSite" id="PEQ_0000487501-mRNA-1"/>
    </source>
</evidence>
<sequence>MCQHLVRTIPYLIARIFSTTLSESLSYVEDRVFS</sequence>
<keyword evidence="1" id="KW-1185">Reference proteome</keyword>
<accession>A0A914REY8</accession>
<reference evidence="2" key="1">
    <citation type="submission" date="2022-11" db="UniProtKB">
        <authorList>
            <consortium name="WormBaseParasite"/>
        </authorList>
    </citation>
    <scope>IDENTIFICATION</scope>
</reference>
<proteinExistence type="predicted"/>
<name>A0A914REY8_PAREQ</name>
<evidence type="ECO:0000313" key="1">
    <source>
        <dbReference type="Proteomes" id="UP000887564"/>
    </source>
</evidence>
<dbReference type="WBParaSite" id="PEQ_0000487501-mRNA-1">
    <property type="protein sequence ID" value="PEQ_0000487501-mRNA-1"/>
    <property type="gene ID" value="PEQ_0000487501"/>
</dbReference>
<dbReference type="AlphaFoldDB" id="A0A914REY8"/>
<organism evidence="1 2">
    <name type="scientific">Parascaris equorum</name>
    <name type="common">Equine roundworm</name>
    <dbReference type="NCBI Taxonomy" id="6256"/>
    <lineage>
        <taxon>Eukaryota</taxon>
        <taxon>Metazoa</taxon>
        <taxon>Ecdysozoa</taxon>
        <taxon>Nematoda</taxon>
        <taxon>Chromadorea</taxon>
        <taxon>Rhabditida</taxon>
        <taxon>Spirurina</taxon>
        <taxon>Ascaridomorpha</taxon>
        <taxon>Ascaridoidea</taxon>
        <taxon>Ascarididae</taxon>
        <taxon>Parascaris</taxon>
    </lineage>
</organism>
<dbReference type="Proteomes" id="UP000887564">
    <property type="component" value="Unplaced"/>
</dbReference>